<evidence type="ECO:0000313" key="4">
    <source>
        <dbReference type="Proteomes" id="UP000018208"/>
    </source>
</evidence>
<evidence type="ECO:0000313" key="3">
    <source>
        <dbReference type="EMBL" id="KAH0571498.1"/>
    </source>
</evidence>
<gene>
    <name evidence="2" type="ORF">SS50377_17737</name>
    <name evidence="3" type="ORF">SS50377_25684</name>
</gene>
<protein>
    <submittedName>
        <fullName evidence="2">Uncharacterized protein</fullName>
    </submittedName>
</protein>
<dbReference type="EMBL" id="KI546157">
    <property type="protein sequence ID" value="EST42714.1"/>
    <property type="molecule type" value="Genomic_DNA"/>
</dbReference>
<dbReference type="EMBL" id="AUWU02000006">
    <property type="protein sequence ID" value="KAH0571498.1"/>
    <property type="molecule type" value="Genomic_DNA"/>
</dbReference>
<name>V6LPP6_9EUKA</name>
<feature type="region of interest" description="Disordered" evidence="1">
    <location>
        <begin position="1080"/>
        <end position="1106"/>
    </location>
</feature>
<organism evidence="2">
    <name type="scientific">Spironucleus salmonicida</name>
    <dbReference type="NCBI Taxonomy" id="348837"/>
    <lineage>
        <taxon>Eukaryota</taxon>
        <taxon>Metamonada</taxon>
        <taxon>Diplomonadida</taxon>
        <taxon>Hexamitidae</taxon>
        <taxon>Hexamitinae</taxon>
        <taxon>Spironucleus</taxon>
    </lineage>
</organism>
<evidence type="ECO:0000313" key="2">
    <source>
        <dbReference type="EMBL" id="EST42714.1"/>
    </source>
</evidence>
<dbReference type="VEuPathDB" id="GiardiaDB:SS50377_25684"/>
<sequence>MPLTFTFEFPALLRTSSSTAPSFQLGNIIARNTLQRSRLSSDLQEMPLELGQAAEFLISGQQIPSHLQTKLYNLGPKQQNLTVQEALQQLSTPPRGSCSLVGITSDYENYKQIDIPSYLRILAEEQLLTKAIARQYDIKYLQEAGIDLLQIYSQDELDKFKIKLDTSNAALYRLSDGHYEIFKEIPTSMKGSNIYVMGVEKDENNENMLTSVLKGDEFEEYQFDDDDQSVYTVYLKVNLSNDKLVQSKSFLDYDNEVQSLIQQIQENPVICDDSIVQDANCGILTLGNFINAGISIQNETFKTTQNIQQQVDLKGFHEFFNILKDKQPGNLQIQGSSPDIFYHQITYIVSQMRLELNQLQDNTTFDYIVNNQYLLMLLTGSFSQKLGYKHFLRSLFTAFLNDKFDTLQFIEDLIHLHNGIQQTLDTRLALATKKSYIQKSQHHSISSSYALWAGSQSLLQYQVDNNIESYNQIVDNIQYVFINPKDSETNKVNITAKNSINALAVKLNNQNKPEAVQNFTDHILGHYLHQDKPFDGITHPFLDYEEASFDLKAVYVYQFNNFKQQPQLSFKFDQNQDIPNYSSLNNLYKEIKYNQSLRIVQVNKKFMGVLPVSNILPDAKITSNKTEMLQKLQEYGYKVLQEESESEDNNDIQDIPKTYLPSMLEVQNGEVVEFDDNIDIIIPHIFIDLLNIKNLTDFKQQSADNLQKFGFDVKELALFLDLYEFGHNISPFLIFDSQIGYYYVPAYFNQLSNLFSVKSQLSQADITKILSTSLQQKFDQLQEEQIIQSNIMTLLDINQVYRKLAQAIREYKTQNFSCFNIMGRKIQSILDQNKYIEKFRSILNYPEGLIDLYYPTNQDKQIILQEKSEFNLYKNKNIADILQLKPTYIQDFYQQHENIYKFAAENLDILCDMLNFEQFDVLHVDFEVNSNNCYLKDDPQKQESKAFTDYHLSNSQSYNFQELQCQQIFKSVSDFPKTDLLILSRQRGYQISFLLRTGLLSPDDAKINVQKFYNYQSAQDIFLKYKCQNSISEEKNISLQKITENFMSAPLFKKYTLLEQTGKEPIYDIFGRMLRASAPYGSPQMPPNTPALLDTEAPPPPQAGGEESTVDEIIKFWTKFNNSFFSLDQNNIDSLLSPLFALEQRHVEIISQFGPVTSSCNQEDKMLNQQKTNTIQSCKCAETSFVFYPPSNNFMQLENFMRGIYYMSPYYLPKAQSAELERIQSFTKTCTYAVSVICQLLRDGLDRFCGLPSLQPQARPAPVCFTEIVNAYFIQQTMVGTFKHIFDQCTPLARELQGKQILKEYISKMNREIDFRQTRSKILDIVIHRSRQCQGDKIAISEVLKNADFWQDSYQLVDKVTELSPLIEIIIQAHPLLNILSYGEASDESAVQPLEIHRFLSLGHLGKQELEERRLEDQLLLKKEQTDEIYEELVKAQSDLKILEQVNYKLQTEAYHTLNQLKSIDLHDEFCDVYATLVNAKWSKCCYQDKKIHQQTKVSPDQMIAAGFETGGPDINKVTNWANGELSYLSDINALGYGDYVWENSNFEIKNIVEFD</sequence>
<dbReference type="Proteomes" id="UP000018208">
    <property type="component" value="Unassembled WGS sequence"/>
</dbReference>
<dbReference type="OrthoDB" id="10252733at2759"/>
<proteinExistence type="predicted"/>
<reference evidence="3" key="2">
    <citation type="submission" date="2020-12" db="EMBL/GenBank/DDBJ databases">
        <title>New Spironucleus salmonicida genome in near-complete chromosomes.</title>
        <authorList>
            <person name="Xu F."/>
            <person name="Kurt Z."/>
            <person name="Jimenez-Gonzalez A."/>
            <person name="Astvaldsson A."/>
            <person name="Andersson J.O."/>
            <person name="Svard S.G."/>
        </authorList>
    </citation>
    <scope>NUCLEOTIDE SEQUENCE</scope>
    <source>
        <strain evidence="3">ATCC 50377</strain>
    </source>
</reference>
<accession>V6LPP6</accession>
<keyword evidence="4" id="KW-1185">Reference proteome</keyword>
<reference evidence="2 3" key="1">
    <citation type="journal article" date="2014" name="PLoS Genet.">
        <title>The Genome of Spironucleus salmonicida Highlights a Fish Pathogen Adapted to Fluctuating Environments.</title>
        <authorList>
            <person name="Xu F."/>
            <person name="Jerlstrom-Hultqvist J."/>
            <person name="Einarsson E."/>
            <person name="Astvaldsson A."/>
            <person name="Svard S.G."/>
            <person name="Andersson J.O."/>
        </authorList>
    </citation>
    <scope>NUCLEOTIDE SEQUENCE</scope>
    <source>
        <strain evidence="3">ATCC 50377</strain>
    </source>
</reference>
<evidence type="ECO:0000256" key="1">
    <source>
        <dbReference type="SAM" id="MobiDB-lite"/>
    </source>
</evidence>